<evidence type="ECO:0000256" key="1">
    <source>
        <dbReference type="ARBA" id="ARBA00001974"/>
    </source>
</evidence>
<feature type="domain" description="FAD-binding FR-type" evidence="4">
    <location>
        <begin position="2"/>
        <end position="103"/>
    </location>
</feature>
<evidence type="ECO:0000313" key="6">
    <source>
        <dbReference type="Proteomes" id="UP001611397"/>
    </source>
</evidence>
<dbReference type="EMBL" id="JBIRWM010000020">
    <property type="protein sequence ID" value="MFI2160612.1"/>
    <property type="molecule type" value="Genomic_DNA"/>
</dbReference>
<name>A0ABW7VGW2_STROI</name>
<evidence type="ECO:0000313" key="5">
    <source>
        <dbReference type="EMBL" id="MFI2160612.1"/>
    </source>
</evidence>
<dbReference type="PANTHER" id="PTHR47354:SF5">
    <property type="entry name" value="PROTEIN RFBI"/>
    <property type="match status" value="1"/>
</dbReference>
<reference evidence="5 6" key="1">
    <citation type="submission" date="2024-10" db="EMBL/GenBank/DDBJ databases">
        <title>The Natural Products Discovery Center: Release of the First 8490 Sequenced Strains for Exploring Actinobacteria Biosynthetic Diversity.</title>
        <authorList>
            <person name="Kalkreuter E."/>
            <person name="Kautsar S.A."/>
            <person name="Yang D."/>
            <person name="Bader C.D."/>
            <person name="Teijaro C.N."/>
            <person name="Fluegel L."/>
            <person name="Davis C.M."/>
            <person name="Simpson J.R."/>
            <person name="Lauterbach L."/>
            <person name="Steele A.D."/>
            <person name="Gui C."/>
            <person name="Meng S."/>
            <person name="Li G."/>
            <person name="Viehrig K."/>
            <person name="Ye F."/>
            <person name="Su P."/>
            <person name="Kiefer A.F."/>
            <person name="Nichols A."/>
            <person name="Cepeda A.J."/>
            <person name="Yan W."/>
            <person name="Fan B."/>
            <person name="Jiang Y."/>
            <person name="Adhikari A."/>
            <person name="Zheng C.-J."/>
            <person name="Schuster L."/>
            <person name="Cowan T.M."/>
            <person name="Smanski M.J."/>
            <person name="Chevrette M.G."/>
            <person name="De Carvalho L.P.S."/>
            <person name="Shen B."/>
        </authorList>
    </citation>
    <scope>NUCLEOTIDE SEQUENCE [LARGE SCALE GENOMIC DNA]</scope>
    <source>
        <strain evidence="5 6">NPDC020295</strain>
    </source>
</reference>
<dbReference type="InterPro" id="IPR017927">
    <property type="entry name" value="FAD-bd_FR_type"/>
</dbReference>
<dbReference type="PRINTS" id="PR00410">
    <property type="entry name" value="PHEHYDRXLASE"/>
</dbReference>
<dbReference type="PROSITE" id="PS51384">
    <property type="entry name" value="FAD_FR"/>
    <property type="match status" value="1"/>
</dbReference>
<evidence type="ECO:0000256" key="3">
    <source>
        <dbReference type="ARBA" id="ARBA00023014"/>
    </source>
</evidence>
<gene>
    <name evidence="5" type="ORF">ACH49L_33830</name>
</gene>
<evidence type="ECO:0000256" key="2">
    <source>
        <dbReference type="ARBA" id="ARBA00022714"/>
    </source>
</evidence>
<dbReference type="PANTHER" id="PTHR47354">
    <property type="entry name" value="NADH OXIDOREDUCTASE HCR"/>
    <property type="match status" value="1"/>
</dbReference>
<dbReference type="InterPro" id="IPR008333">
    <property type="entry name" value="Cbr1-like_FAD-bd_dom"/>
</dbReference>
<sequence>MSGWQSARLVRRTDLTATGRSLTFAVPRWPGHLAGQHVDVRLTADDGYQAVRSYSLAGPARDGTIELGVEAVPRGEVSPYLADALPLGAQVEVKGPLGGWFVWRPESREPVLLIAGGSGIVPLMAMLRQRQSAQTDTAFTLVYSVRDPEQVWYRAELDRDKTVRTRYVYTRRAPKGEDRPAGRITPQDLDGLLPTEQTRCYVCGPTGFVEHVADLLITAGYPADHIRTERFG</sequence>
<dbReference type="Pfam" id="PF00175">
    <property type="entry name" value="NAD_binding_1"/>
    <property type="match status" value="1"/>
</dbReference>
<dbReference type="RefSeq" id="WP_079082555.1">
    <property type="nucleotide sequence ID" value="NZ_JBIRUT010000024.1"/>
</dbReference>
<keyword evidence="2" id="KW-0408">Iron</keyword>
<protein>
    <submittedName>
        <fullName evidence="5">Ferredoxin reductase</fullName>
    </submittedName>
</protein>
<keyword evidence="6" id="KW-1185">Reference proteome</keyword>
<dbReference type="Pfam" id="PF00970">
    <property type="entry name" value="FAD_binding_6"/>
    <property type="match status" value="1"/>
</dbReference>
<dbReference type="CDD" id="cd06217">
    <property type="entry name" value="FNR_iron_sulfur_binding_3"/>
    <property type="match status" value="1"/>
</dbReference>
<dbReference type="Gene3D" id="3.40.50.80">
    <property type="entry name" value="Nucleotide-binding domain of ferredoxin-NADP reductase (FNR) module"/>
    <property type="match status" value="1"/>
</dbReference>
<dbReference type="Proteomes" id="UP001611397">
    <property type="component" value="Unassembled WGS sequence"/>
</dbReference>
<dbReference type="SUPFAM" id="SSF52343">
    <property type="entry name" value="Ferredoxin reductase-like, C-terminal NADP-linked domain"/>
    <property type="match status" value="1"/>
</dbReference>
<keyword evidence="2" id="KW-0001">2Fe-2S</keyword>
<accession>A0ABW7VGW2</accession>
<dbReference type="SUPFAM" id="SSF63380">
    <property type="entry name" value="Riboflavin synthase domain-like"/>
    <property type="match status" value="1"/>
</dbReference>
<dbReference type="Gene3D" id="2.40.30.10">
    <property type="entry name" value="Translation factors"/>
    <property type="match status" value="1"/>
</dbReference>
<comment type="caution">
    <text evidence="5">The sequence shown here is derived from an EMBL/GenBank/DDBJ whole genome shotgun (WGS) entry which is preliminary data.</text>
</comment>
<dbReference type="InterPro" id="IPR039261">
    <property type="entry name" value="FNR_nucleotide-bd"/>
</dbReference>
<keyword evidence="2" id="KW-0479">Metal-binding</keyword>
<evidence type="ECO:0000259" key="4">
    <source>
        <dbReference type="PROSITE" id="PS51384"/>
    </source>
</evidence>
<dbReference type="InterPro" id="IPR050415">
    <property type="entry name" value="MRET"/>
</dbReference>
<keyword evidence="3" id="KW-0411">Iron-sulfur</keyword>
<organism evidence="5 6">
    <name type="scientific">Streptomyces olivaceoviridis</name>
    <name type="common">Streptomyces corchorusii</name>
    <dbReference type="NCBI Taxonomy" id="1921"/>
    <lineage>
        <taxon>Bacteria</taxon>
        <taxon>Bacillati</taxon>
        <taxon>Actinomycetota</taxon>
        <taxon>Actinomycetes</taxon>
        <taxon>Kitasatosporales</taxon>
        <taxon>Streptomycetaceae</taxon>
        <taxon>Streptomyces</taxon>
    </lineage>
</organism>
<comment type="cofactor">
    <cofactor evidence="1">
        <name>FAD</name>
        <dbReference type="ChEBI" id="CHEBI:57692"/>
    </cofactor>
</comment>
<dbReference type="InterPro" id="IPR017938">
    <property type="entry name" value="Riboflavin_synthase-like_b-brl"/>
</dbReference>
<dbReference type="InterPro" id="IPR001433">
    <property type="entry name" value="OxRdtase_FAD/NAD-bd"/>
</dbReference>
<proteinExistence type="predicted"/>